<proteinExistence type="predicted"/>
<dbReference type="EMBL" id="VSRR010097420">
    <property type="protein sequence ID" value="MPC94135.1"/>
    <property type="molecule type" value="Genomic_DNA"/>
</dbReference>
<name>A0A5B7JHS3_PORTR</name>
<dbReference type="Proteomes" id="UP000324222">
    <property type="component" value="Unassembled WGS sequence"/>
</dbReference>
<protein>
    <submittedName>
        <fullName evidence="1">Uncharacterized protein</fullName>
    </submittedName>
</protein>
<dbReference type="AlphaFoldDB" id="A0A5B7JHS3"/>
<sequence length="130" mass="15058">MNLPKYFIFKVRGTLMGRRRVYGVSKFLANSFYVPRNGQCPKTILRVTNLCTLSPSSTNSSVSHKRWFLSSNRDILFSGRLQNEYDLTHFSIFPEDVKTNWLTWKNSGREAEVPKRERCGKADQPRGILP</sequence>
<keyword evidence="2" id="KW-1185">Reference proteome</keyword>
<comment type="caution">
    <text evidence="1">The sequence shown here is derived from an EMBL/GenBank/DDBJ whole genome shotgun (WGS) entry which is preliminary data.</text>
</comment>
<gene>
    <name evidence="1" type="ORF">E2C01_089287</name>
</gene>
<reference evidence="1 2" key="1">
    <citation type="submission" date="2019-05" db="EMBL/GenBank/DDBJ databases">
        <title>Another draft genome of Portunus trituberculatus and its Hox gene families provides insights of decapod evolution.</title>
        <authorList>
            <person name="Jeong J.-H."/>
            <person name="Song I."/>
            <person name="Kim S."/>
            <person name="Choi T."/>
            <person name="Kim D."/>
            <person name="Ryu S."/>
            <person name="Kim W."/>
        </authorList>
    </citation>
    <scope>NUCLEOTIDE SEQUENCE [LARGE SCALE GENOMIC DNA]</scope>
    <source>
        <tissue evidence="1">Muscle</tissue>
    </source>
</reference>
<organism evidence="1 2">
    <name type="scientific">Portunus trituberculatus</name>
    <name type="common">Swimming crab</name>
    <name type="synonym">Neptunus trituberculatus</name>
    <dbReference type="NCBI Taxonomy" id="210409"/>
    <lineage>
        <taxon>Eukaryota</taxon>
        <taxon>Metazoa</taxon>
        <taxon>Ecdysozoa</taxon>
        <taxon>Arthropoda</taxon>
        <taxon>Crustacea</taxon>
        <taxon>Multicrustacea</taxon>
        <taxon>Malacostraca</taxon>
        <taxon>Eumalacostraca</taxon>
        <taxon>Eucarida</taxon>
        <taxon>Decapoda</taxon>
        <taxon>Pleocyemata</taxon>
        <taxon>Brachyura</taxon>
        <taxon>Eubrachyura</taxon>
        <taxon>Portunoidea</taxon>
        <taxon>Portunidae</taxon>
        <taxon>Portuninae</taxon>
        <taxon>Portunus</taxon>
    </lineage>
</organism>
<evidence type="ECO:0000313" key="1">
    <source>
        <dbReference type="EMBL" id="MPC94135.1"/>
    </source>
</evidence>
<accession>A0A5B7JHS3</accession>
<evidence type="ECO:0000313" key="2">
    <source>
        <dbReference type="Proteomes" id="UP000324222"/>
    </source>
</evidence>